<dbReference type="AlphaFoldDB" id="A0A1G7ZML0"/>
<dbReference type="OrthoDB" id="1395829at2"/>
<dbReference type="Proteomes" id="UP000199492">
    <property type="component" value="Unassembled WGS sequence"/>
</dbReference>
<proteinExistence type="predicted"/>
<dbReference type="RefSeq" id="WP_092466811.1">
    <property type="nucleotide sequence ID" value="NZ_FNCZ01000001.1"/>
</dbReference>
<dbReference type="STRING" id="262004.SAMN04489796_1011381"/>
<evidence type="ECO:0008006" key="3">
    <source>
        <dbReference type="Google" id="ProtNLM"/>
    </source>
</evidence>
<protein>
    <recommendedName>
        <fullName evidence="3">Histidine kinase-, DNA gyrase B-, and HSP90-like ATPase</fullName>
    </recommendedName>
</protein>
<gene>
    <name evidence="1" type="ORF">SAMN04489796_1011381</name>
</gene>
<evidence type="ECO:0000313" key="2">
    <source>
        <dbReference type="Proteomes" id="UP000199492"/>
    </source>
</evidence>
<sequence length="567" mass="64250">MFNKSSYIEFIVGEIFNKKKTDMSIKWQFAEHTELNDIVGFKDNDIEKFGVNPAKSIVREAIQNSCDALDINNGQTQVEVVIKTGTIKKSELPNFSAIEGHIKSCVNTENDEAENKEIQRHIEAFSQDSYSYLEISDYNTTGMGEKPFQSLTQGIFKSTKATSGSQGSKGVGKAAYYASSYLRTMLVSTRNDEGNRYRGAAKLSNHVSPFDVGTQYNYKGFYGDLSVKQNSEIPSLFQRDKKGTSVFVIGFWDIADFRGEVIREVLRNYWFAIAEEQLIVRVEDETINAERIEGYINFYFRDYRDYKSGHKQNPRSFFEVYKNGTTYTKHIANIGNCKLWLHKNEAYNLGAVARFRQTKMLIFKENDLDAGFAGIFLCDNTEGNAFLKNIENDAHDTWNPNLNHSVTEQAKITLGEIKEFIREKYILYSGLGNQSSFNIDALDNLFSFSGGNIVSKQKKDGDRIKPEPSEDTKDRLIGKHSFKAIYSNGKYVYRLIFNSKKAANNQRFKISIGTDSSKDVINITNASNGRIEGNTLELDVKKGENIVNTIELDCPYLVAPSITTLNK</sequence>
<organism evidence="1 2">
    <name type="scientific">Winogradskyella thalassocola</name>
    <dbReference type="NCBI Taxonomy" id="262004"/>
    <lineage>
        <taxon>Bacteria</taxon>
        <taxon>Pseudomonadati</taxon>
        <taxon>Bacteroidota</taxon>
        <taxon>Flavobacteriia</taxon>
        <taxon>Flavobacteriales</taxon>
        <taxon>Flavobacteriaceae</taxon>
        <taxon>Winogradskyella</taxon>
    </lineage>
</organism>
<accession>A0A1G7ZML0</accession>
<reference evidence="2" key="1">
    <citation type="submission" date="2016-10" db="EMBL/GenBank/DDBJ databases">
        <authorList>
            <person name="Varghese N."/>
            <person name="Submissions S."/>
        </authorList>
    </citation>
    <scope>NUCLEOTIDE SEQUENCE [LARGE SCALE GENOMIC DNA]</scope>
    <source>
        <strain evidence="2">DSM 15363</strain>
    </source>
</reference>
<name>A0A1G7ZML0_9FLAO</name>
<dbReference type="EMBL" id="FNCZ01000001">
    <property type="protein sequence ID" value="SDH09918.1"/>
    <property type="molecule type" value="Genomic_DNA"/>
</dbReference>
<keyword evidence="2" id="KW-1185">Reference proteome</keyword>
<evidence type="ECO:0000313" key="1">
    <source>
        <dbReference type="EMBL" id="SDH09918.1"/>
    </source>
</evidence>